<keyword evidence="2" id="KW-1185">Reference proteome</keyword>
<comment type="caution">
    <text evidence="1">The sequence shown here is derived from an EMBL/GenBank/DDBJ whole genome shotgun (WGS) entry which is preliminary data.</text>
</comment>
<sequence>NMQSRVRSQLLTRNPTYHRFVDQKHPSPNMSSSPRLWSRTSRHFTMMSLSRSINGTQNVQGIKSSSWSENVFWSWWEVHQARNGTAITRSLSVSVLETSLRLHDCRPFTRHFASTLCS</sequence>
<dbReference type="EMBL" id="JAAAIL010005041">
    <property type="protein sequence ID" value="KAG0247075.1"/>
    <property type="molecule type" value="Genomic_DNA"/>
</dbReference>
<evidence type="ECO:0000313" key="1">
    <source>
        <dbReference type="EMBL" id="KAG0247075.1"/>
    </source>
</evidence>
<evidence type="ECO:0000313" key="2">
    <source>
        <dbReference type="Proteomes" id="UP001194580"/>
    </source>
</evidence>
<reference evidence="1" key="1">
    <citation type="journal article" date="2020" name="Fungal Divers.">
        <title>Resolving the Mortierellaceae phylogeny through synthesis of multi-gene phylogenetics and phylogenomics.</title>
        <authorList>
            <person name="Vandepol N."/>
            <person name="Liber J."/>
            <person name="Desiro A."/>
            <person name="Na H."/>
            <person name="Kennedy M."/>
            <person name="Barry K."/>
            <person name="Grigoriev I.V."/>
            <person name="Miller A.N."/>
            <person name="O'Donnell K."/>
            <person name="Stajich J.E."/>
            <person name="Bonito G."/>
        </authorList>
    </citation>
    <scope>NUCLEOTIDE SEQUENCE</scope>
    <source>
        <strain evidence="1">NRRL 28262</strain>
    </source>
</reference>
<dbReference type="Proteomes" id="UP001194580">
    <property type="component" value="Unassembled WGS sequence"/>
</dbReference>
<accession>A0AAD4CZ88</accession>
<gene>
    <name evidence="1" type="ORF">BGZ95_009053</name>
</gene>
<feature type="non-terminal residue" evidence="1">
    <location>
        <position position="118"/>
    </location>
</feature>
<dbReference type="AlphaFoldDB" id="A0AAD4CZ88"/>
<name>A0AAD4CZ88_9FUNG</name>
<organism evidence="1 2">
    <name type="scientific">Linnemannia exigua</name>
    <dbReference type="NCBI Taxonomy" id="604196"/>
    <lineage>
        <taxon>Eukaryota</taxon>
        <taxon>Fungi</taxon>
        <taxon>Fungi incertae sedis</taxon>
        <taxon>Mucoromycota</taxon>
        <taxon>Mortierellomycotina</taxon>
        <taxon>Mortierellomycetes</taxon>
        <taxon>Mortierellales</taxon>
        <taxon>Mortierellaceae</taxon>
        <taxon>Linnemannia</taxon>
    </lineage>
</organism>
<feature type="non-terminal residue" evidence="1">
    <location>
        <position position="1"/>
    </location>
</feature>
<protein>
    <submittedName>
        <fullName evidence="1">Uncharacterized protein</fullName>
    </submittedName>
</protein>
<proteinExistence type="predicted"/>